<keyword evidence="2" id="KW-0732">Signal</keyword>
<evidence type="ECO:0000313" key="5">
    <source>
        <dbReference type="EMBL" id="CAL1535318.1"/>
    </source>
</evidence>
<name>A0AAV2HP92_LYMST</name>
<dbReference type="SMART" id="SM00327">
    <property type="entry name" value="VWA"/>
    <property type="match status" value="1"/>
</dbReference>
<gene>
    <name evidence="5" type="ORF">GSLYS_00009278001</name>
</gene>
<feature type="domain" description="VWFA" evidence="3">
    <location>
        <begin position="30"/>
        <end position="205"/>
    </location>
</feature>
<protein>
    <submittedName>
        <fullName evidence="5">Uncharacterized protein</fullName>
    </submittedName>
</protein>
<feature type="compositionally biased region" description="Low complexity" evidence="1">
    <location>
        <begin position="219"/>
        <end position="229"/>
    </location>
</feature>
<proteinExistence type="predicted"/>
<feature type="compositionally biased region" description="Polar residues" evidence="1">
    <location>
        <begin position="281"/>
        <end position="301"/>
    </location>
</feature>
<sequence length="899" mass="96533">MTSPWHVSLILLLVFSSSVNVRSQATIEHDVIFFIDGSLSVTNTNFRKQINAVFAKYIDQWPVSEDGVHVGFIAYSSQLDVVHLNGNTTELAQKTQNLIYEGRASNAHLAFEQALIMFTSAHSIRSGSVQSIIMLTDGTVRLPLDTRTAAEACRDYGVNIYVIGIGSNVRLLESLWYTGNISRVYNNDTFDDVLPAIDIGLPAAVPTSVTSTIVVSTGIQSSQSTSTVSPNPRIDSSGSTQTAQTSTSTPPIPSSSSINVGPTSTSTQPIPQPIPSSSSINVGSTTTLTQPIPSSSSINEGPTTTSSQPIPSSSSINVGPTTTSTQPIPSSSSINVGSTTTSTQPIPSSSSINVGPISTSTQPIPSSSSINLSPTTASTPFIQSTSSINSPTAAPTQPFQSSPSIKYSTTPTPTQVMQSSSSMWSSTTLATLQSTSTTSTTPPKQSPYTTLPLTTTTYNQPSSPIPSRSDLAFSTSRLASTGYPHTTTPVNPSSIVPTSTYSVTPTASTPPDDDDEPGDDDTFNVTDEAGICARAVKMNSFLFAPHPDDCDKYIQCHVSQDRRITASVRACPRGLFWNQAKFACDKPGEECNRECRDPCRGKDDGDTYKMEGGCGLFWECVDGVAQGRSCKPRYAFIPGHGCVYRPECRYVDIRRRRCDATCDLTPNEDNTKFIIPLKTGWLTSSCLFGTEFDLASCSCRANENFDKDCPYMAWMDGASEAYNTTSDNNDTSVAPAGPMCESRVLIHHDSNRPLAIRFRYRYSDDGDDDDNATSSPQAQVLVRSRECQKGGTCSLVDDGSNLSLEIVSGNGIFVSSSIPLLGLNQTAWRDVRVVYSKGEITMEITVGQLTYTSYIKGDPHIQVGVCGWDVGKAGDLENYGDFTGDIQQVQISRCFDYGI</sequence>
<feature type="chain" id="PRO_5043382469" evidence="2">
    <location>
        <begin position="24"/>
        <end position="899"/>
    </location>
</feature>
<dbReference type="EMBL" id="CAXITT010000197">
    <property type="protein sequence ID" value="CAL1535318.1"/>
    <property type="molecule type" value="Genomic_DNA"/>
</dbReference>
<evidence type="ECO:0000259" key="4">
    <source>
        <dbReference type="PROSITE" id="PS50940"/>
    </source>
</evidence>
<dbReference type="SUPFAM" id="SSF57625">
    <property type="entry name" value="Invertebrate chitin-binding proteins"/>
    <property type="match status" value="1"/>
</dbReference>
<dbReference type="Pfam" id="PF01607">
    <property type="entry name" value="CBM_14"/>
    <property type="match status" value="1"/>
</dbReference>
<comment type="caution">
    <text evidence="5">The sequence shown here is derived from an EMBL/GenBank/DDBJ whole genome shotgun (WGS) entry which is preliminary data.</text>
</comment>
<feature type="compositionally biased region" description="Polar residues" evidence="1">
    <location>
        <begin position="459"/>
        <end position="503"/>
    </location>
</feature>
<evidence type="ECO:0000259" key="3">
    <source>
        <dbReference type="PROSITE" id="PS50234"/>
    </source>
</evidence>
<dbReference type="InterPro" id="IPR050525">
    <property type="entry name" value="ECM_Assembly_Org"/>
</dbReference>
<dbReference type="Gene3D" id="2.170.140.10">
    <property type="entry name" value="Chitin binding domain"/>
    <property type="match status" value="1"/>
</dbReference>
<dbReference type="Pfam" id="PF00092">
    <property type="entry name" value="VWA"/>
    <property type="match status" value="1"/>
</dbReference>
<dbReference type="PROSITE" id="PS50234">
    <property type="entry name" value="VWFA"/>
    <property type="match status" value="1"/>
</dbReference>
<dbReference type="PROSITE" id="PS50940">
    <property type="entry name" value="CHIT_BIND_II"/>
    <property type="match status" value="1"/>
</dbReference>
<organism evidence="5 6">
    <name type="scientific">Lymnaea stagnalis</name>
    <name type="common">Great pond snail</name>
    <name type="synonym">Helix stagnalis</name>
    <dbReference type="NCBI Taxonomy" id="6523"/>
    <lineage>
        <taxon>Eukaryota</taxon>
        <taxon>Metazoa</taxon>
        <taxon>Spiralia</taxon>
        <taxon>Lophotrochozoa</taxon>
        <taxon>Mollusca</taxon>
        <taxon>Gastropoda</taxon>
        <taxon>Heterobranchia</taxon>
        <taxon>Euthyneura</taxon>
        <taxon>Panpulmonata</taxon>
        <taxon>Hygrophila</taxon>
        <taxon>Lymnaeoidea</taxon>
        <taxon>Lymnaeidae</taxon>
        <taxon>Lymnaea</taxon>
    </lineage>
</organism>
<dbReference type="PANTHER" id="PTHR24020">
    <property type="entry name" value="COLLAGEN ALPHA"/>
    <property type="match status" value="1"/>
</dbReference>
<evidence type="ECO:0000256" key="1">
    <source>
        <dbReference type="SAM" id="MobiDB-lite"/>
    </source>
</evidence>
<dbReference type="InterPro" id="IPR036465">
    <property type="entry name" value="vWFA_dom_sf"/>
</dbReference>
<dbReference type="GO" id="GO:0005576">
    <property type="term" value="C:extracellular region"/>
    <property type="evidence" value="ECO:0007669"/>
    <property type="project" value="InterPro"/>
</dbReference>
<dbReference type="InterPro" id="IPR002035">
    <property type="entry name" value="VWF_A"/>
</dbReference>
<feature type="region of interest" description="Disordered" evidence="1">
    <location>
        <begin position="219"/>
        <end position="521"/>
    </location>
</feature>
<evidence type="ECO:0000313" key="6">
    <source>
        <dbReference type="Proteomes" id="UP001497497"/>
    </source>
</evidence>
<accession>A0AAV2HP92</accession>
<evidence type="ECO:0000256" key="2">
    <source>
        <dbReference type="SAM" id="SignalP"/>
    </source>
</evidence>
<feature type="signal peptide" evidence="2">
    <location>
        <begin position="1"/>
        <end position="23"/>
    </location>
</feature>
<dbReference type="AlphaFoldDB" id="A0AAV2HP92"/>
<feature type="compositionally biased region" description="Low complexity" evidence="1">
    <location>
        <begin position="302"/>
        <end position="370"/>
    </location>
</feature>
<feature type="compositionally biased region" description="Acidic residues" evidence="1">
    <location>
        <begin position="511"/>
        <end position="521"/>
    </location>
</feature>
<keyword evidence="6" id="KW-1185">Reference proteome</keyword>
<dbReference type="InterPro" id="IPR002557">
    <property type="entry name" value="Chitin-bd_dom"/>
</dbReference>
<dbReference type="Gene3D" id="3.40.50.410">
    <property type="entry name" value="von Willebrand factor, type A domain"/>
    <property type="match status" value="1"/>
</dbReference>
<dbReference type="SMART" id="SM00494">
    <property type="entry name" value="ChtBD2"/>
    <property type="match status" value="3"/>
</dbReference>
<dbReference type="Proteomes" id="UP001497497">
    <property type="component" value="Unassembled WGS sequence"/>
</dbReference>
<dbReference type="PANTHER" id="PTHR24020:SF20">
    <property type="entry name" value="PH DOMAIN-CONTAINING PROTEIN"/>
    <property type="match status" value="1"/>
</dbReference>
<feature type="compositionally biased region" description="Low complexity" evidence="1">
    <location>
        <begin position="419"/>
        <end position="458"/>
    </location>
</feature>
<feature type="compositionally biased region" description="Polar residues" evidence="1">
    <location>
        <begin position="371"/>
        <end position="418"/>
    </location>
</feature>
<dbReference type="InterPro" id="IPR036508">
    <property type="entry name" value="Chitin-bd_dom_sf"/>
</dbReference>
<feature type="domain" description="Chitin-binding type-2" evidence="4">
    <location>
        <begin position="529"/>
        <end position="593"/>
    </location>
</feature>
<dbReference type="CDD" id="cd01450">
    <property type="entry name" value="vWFA_subfamily_ECM"/>
    <property type="match status" value="1"/>
</dbReference>
<reference evidence="5 6" key="1">
    <citation type="submission" date="2024-04" db="EMBL/GenBank/DDBJ databases">
        <authorList>
            <consortium name="Genoscope - CEA"/>
            <person name="William W."/>
        </authorList>
    </citation>
    <scope>NUCLEOTIDE SEQUENCE [LARGE SCALE GENOMIC DNA]</scope>
</reference>
<dbReference type="SUPFAM" id="SSF53300">
    <property type="entry name" value="vWA-like"/>
    <property type="match status" value="1"/>
</dbReference>
<dbReference type="GO" id="GO:0008061">
    <property type="term" value="F:chitin binding"/>
    <property type="evidence" value="ECO:0007669"/>
    <property type="project" value="InterPro"/>
</dbReference>
<feature type="compositionally biased region" description="Low complexity" evidence="1">
    <location>
        <begin position="236"/>
        <end position="280"/>
    </location>
</feature>